<dbReference type="RefSeq" id="WP_155601027.1">
    <property type="nucleotide sequence ID" value="NZ_RCNR01000053.1"/>
</dbReference>
<dbReference type="Pfam" id="PF01593">
    <property type="entry name" value="Amino_oxidase"/>
    <property type="match status" value="1"/>
</dbReference>
<dbReference type="PANTHER" id="PTHR46091">
    <property type="entry name" value="BLR7054 PROTEIN"/>
    <property type="match status" value="1"/>
</dbReference>
<organism evidence="7 8">
    <name type="scientific">Zobellia amurskyensis</name>
    <dbReference type="NCBI Taxonomy" id="248905"/>
    <lineage>
        <taxon>Bacteria</taxon>
        <taxon>Pseudomonadati</taxon>
        <taxon>Bacteroidota</taxon>
        <taxon>Flavobacteriia</taxon>
        <taxon>Flavobacteriales</taxon>
        <taxon>Flavobacteriaceae</taxon>
        <taxon>Zobellia</taxon>
    </lineage>
</organism>
<keyword evidence="3" id="KW-0274">FAD</keyword>
<dbReference type="EMBL" id="RCNR01000053">
    <property type="protein sequence ID" value="MUH37833.1"/>
    <property type="molecule type" value="Genomic_DNA"/>
</dbReference>
<dbReference type="InterPro" id="IPR002937">
    <property type="entry name" value="Amino_oxidase"/>
</dbReference>
<protein>
    <submittedName>
        <fullName evidence="7">NAD(P)/FAD-dependent oxidoreductase</fullName>
    </submittedName>
</protein>
<name>A0A7X3D3Q3_9FLAO</name>
<evidence type="ECO:0000313" key="8">
    <source>
        <dbReference type="Proteomes" id="UP000540519"/>
    </source>
</evidence>
<gene>
    <name evidence="7" type="ORF">D9O36_18425</name>
</gene>
<proteinExistence type="predicted"/>
<dbReference type="OrthoDB" id="9789960at2"/>
<keyword evidence="8" id="KW-1185">Reference proteome</keyword>
<reference evidence="7 8" key="1">
    <citation type="journal article" date="2019" name="Mar. Drugs">
        <title>Comparative Genomics and CAZyme Genome Repertoires of Marine Zobellia amurskyensis KMM 3526(T) and Zobellia laminariae KMM 3676(T).</title>
        <authorList>
            <person name="Chernysheva N."/>
            <person name="Bystritskaya E."/>
            <person name="Stenkova A."/>
            <person name="Golovkin I."/>
            <person name="Nedashkovskaya O."/>
            <person name="Isaeva M."/>
        </authorList>
    </citation>
    <scope>NUCLEOTIDE SEQUENCE [LARGE SCALE GENOMIC DNA]</scope>
    <source>
        <strain evidence="7 8">KMM 3526</strain>
    </source>
</reference>
<evidence type="ECO:0000256" key="5">
    <source>
        <dbReference type="ARBA" id="ARBA00023027"/>
    </source>
</evidence>
<dbReference type="InterPro" id="IPR036188">
    <property type="entry name" value="FAD/NAD-bd_sf"/>
</dbReference>
<accession>A0A7X3D3Q3</accession>
<comment type="caution">
    <text evidence="7">The sequence shown here is derived from an EMBL/GenBank/DDBJ whole genome shotgun (WGS) entry which is preliminary data.</text>
</comment>
<dbReference type="PANTHER" id="PTHR46091:SF3">
    <property type="entry name" value="AMINE OXIDASE DOMAIN-CONTAINING PROTEIN"/>
    <property type="match status" value="1"/>
</dbReference>
<feature type="domain" description="Amine oxidase" evidence="6">
    <location>
        <begin position="30"/>
        <end position="522"/>
    </location>
</feature>
<keyword evidence="4" id="KW-0521">NADP</keyword>
<dbReference type="Proteomes" id="UP000540519">
    <property type="component" value="Unassembled WGS sequence"/>
</dbReference>
<evidence type="ECO:0000256" key="3">
    <source>
        <dbReference type="ARBA" id="ARBA00022827"/>
    </source>
</evidence>
<evidence type="ECO:0000259" key="6">
    <source>
        <dbReference type="Pfam" id="PF01593"/>
    </source>
</evidence>
<evidence type="ECO:0000256" key="1">
    <source>
        <dbReference type="ARBA" id="ARBA00022630"/>
    </source>
</evidence>
<dbReference type="SUPFAM" id="SSF51905">
    <property type="entry name" value="FAD/NAD(P)-binding domain"/>
    <property type="match status" value="1"/>
</dbReference>
<evidence type="ECO:0000256" key="2">
    <source>
        <dbReference type="ARBA" id="ARBA00022729"/>
    </source>
</evidence>
<dbReference type="AlphaFoldDB" id="A0A7X3D3Q3"/>
<keyword evidence="2" id="KW-0732">Signal</keyword>
<dbReference type="InterPro" id="IPR052206">
    <property type="entry name" value="Retinol_saturase"/>
</dbReference>
<dbReference type="GO" id="GO:0016491">
    <property type="term" value="F:oxidoreductase activity"/>
    <property type="evidence" value="ECO:0007669"/>
    <property type="project" value="InterPro"/>
</dbReference>
<sequence>MQETVQDSGSTDTKNQPNTYDSIIIGSGAGGLATAICLARAGKKVLVLEQHDVPGGWCHSFYLNGHRFTPGVHYVGLMAEGEATNDLYRGLGIANELVFFRMNPDAYEHVCIGKERFDFPANFELLIERLSARFPNDKKQIHKYLNLTRKVSEELYSLPYFKGFWQKLTIPFKTKHFGKYGMFSVRKVIGWHIKNPLLKNILNIQCGDHGVQPKKVPFVLHSALMYHYFQGGYYPMGGGGALIKAMTNTLKKHGGELRTSTAVTKIILEGDQRKKAVGVVLENGQELYADTIVSNADVGITYNDLVGRENLSAKFQQKLAKTKYSSTSLMLFLIVDMDLRKAGLDSGNIWMMPNKDTDEFYDGMLESDISKGDVFEGMFISCTTLKDPSSFDGKHHSIEAITLVDYKAFEKFKDENQERSQEYLNFKELLMQKMINGLENAIPGISKHIIQKDLGTPLTNKYYVNTTDGNIYGTEKSLKHIGPFAYKAKSEIENLYLCGASILSHGVAGVSHSGVDTAAQILKCDPDELKKPQEDQHIRIYEAEDATDYPEWMLKKIAVKTARAKNKSEEVNT</sequence>
<keyword evidence="1" id="KW-0285">Flavoprotein</keyword>
<keyword evidence="5" id="KW-0520">NAD</keyword>
<evidence type="ECO:0000256" key="4">
    <source>
        <dbReference type="ARBA" id="ARBA00022857"/>
    </source>
</evidence>
<evidence type="ECO:0000313" key="7">
    <source>
        <dbReference type="EMBL" id="MUH37833.1"/>
    </source>
</evidence>
<dbReference type="Gene3D" id="3.50.50.60">
    <property type="entry name" value="FAD/NAD(P)-binding domain"/>
    <property type="match status" value="2"/>
</dbReference>